<dbReference type="PROSITE" id="PS00107">
    <property type="entry name" value="PROTEIN_KINASE_ATP"/>
    <property type="match status" value="1"/>
</dbReference>
<dbReference type="FunFam" id="3.80.10.10:FF:000095">
    <property type="entry name" value="LRR receptor-like serine/threonine-protein kinase GSO1"/>
    <property type="match status" value="2"/>
</dbReference>
<comment type="caution">
    <text evidence="26">The sequence shown here is derived from an EMBL/GenBank/DDBJ whole genome shotgun (WGS) entry which is preliminary data.</text>
</comment>
<evidence type="ECO:0000256" key="1">
    <source>
        <dbReference type="ARBA" id="ARBA00004162"/>
    </source>
</evidence>
<dbReference type="PANTHER" id="PTHR27008">
    <property type="entry name" value="OS04G0122200 PROTEIN"/>
    <property type="match status" value="1"/>
</dbReference>
<keyword evidence="6" id="KW-0723">Serine/threonine-protein kinase</keyword>
<feature type="signal peptide" evidence="24">
    <location>
        <begin position="1"/>
        <end position="20"/>
    </location>
</feature>
<dbReference type="Pfam" id="PF13855">
    <property type="entry name" value="LRR_8"/>
    <property type="match status" value="3"/>
</dbReference>
<evidence type="ECO:0000256" key="22">
    <source>
        <dbReference type="PROSITE-ProRule" id="PRU10141"/>
    </source>
</evidence>
<evidence type="ECO:0000256" key="20">
    <source>
        <dbReference type="ARBA" id="ARBA00047899"/>
    </source>
</evidence>
<evidence type="ECO:0000256" key="16">
    <source>
        <dbReference type="ARBA" id="ARBA00022989"/>
    </source>
</evidence>
<dbReference type="InterPro" id="IPR008271">
    <property type="entry name" value="Ser/Thr_kinase_AS"/>
</dbReference>
<evidence type="ECO:0000256" key="13">
    <source>
        <dbReference type="ARBA" id="ARBA00022741"/>
    </source>
</evidence>
<keyword evidence="13 22" id="KW-0547">Nucleotide-binding</keyword>
<dbReference type="InterPro" id="IPR013210">
    <property type="entry name" value="LRR_N_plant-typ"/>
</dbReference>
<evidence type="ECO:0000256" key="11">
    <source>
        <dbReference type="ARBA" id="ARBA00022729"/>
    </source>
</evidence>
<evidence type="ECO:0000256" key="14">
    <source>
        <dbReference type="ARBA" id="ARBA00022777"/>
    </source>
</evidence>
<evidence type="ECO:0000256" key="4">
    <source>
        <dbReference type="ARBA" id="ARBA00012513"/>
    </source>
</evidence>
<feature type="binding site" evidence="22">
    <location>
        <position position="832"/>
    </location>
    <ligand>
        <name>ATP</name>
        <dbReference type="ChEBI" id="CHEBI:30616"/>
    </ligand>
</feature>
<evidence type="ECO:0000256" key="18">
    <source>
        <dbReference type="ARBA" id="ARBA00023170"/>
    </source>
</evidence>
<keyword evidence="11 24" id="KW-0732">Signal</keyword>
<dbReference type="InterPro" id="IPR000719">
    <property type="entry name" value="Prot_kinase_dom"/>
</dbReference>
<protein>
    <recommendedName>
        <fullName evidence="4">non-specific serine/threonine protein kinase</fullName>
        <ecNumber evidence="4">2.7.11.1</ecNumber>
    </recommendedName>
</protein>
<dbReference type="Pfam" id="PF00560">
    <property type="entry name" value="LRR_1"/>
    <property type="match status" value="7"/>
</dbReference>
<name>A0A8T1PKS8_CARIL</name>
<evidence type="ECO:0000256" key="15">
    <source>
        <dbReference type="ARBA" id="ARBA00022840"/>
    </source>
</evidence>
<comment type="similarity">
    <text evidence="3">Belongs to the protein kinase superfamily. Ser/Thr protein kinase family.</text>
</comment>
<dbReference type="InterPro" id="IPR003591">
    <property type="entry name" value="Leu-rich_rpt_typical-subtyp"/>
</dbReference>
<evidence type="ECO:0000256" key="9">
    <source>
        <dbReference type="ARBA" id="ARBA00022679"/>
    </source>
</evidence>
<comment type="catalytic activity">
    <reaction evidence="21">
        <text>L-seryl-[protein] + ATP = O-phospho-L-seryl-[protein] + ADP + H(+)</text>
        <dbReference type="Rhea" id="RHEA:17989"/>
        <dbReference type="Rhea" id="RHEA-COMP:9863"/>
        <dbReference type="Rhea" id="RHEA-COMP:11604"/>
        <dbReference type="ChEBI" id="CHEBI:15378"/>
        <dbReference type="ChEBI" id="CHEBI:29999"/>
        <dbReference type="ChEBI" id="CHEBI:30616"/>
        <dbReference type="ChEBI" id="CHEBI:83421"/>
        <dbReference type="ChEBI" id="CHEBI:456216"/>
        <dbReference type="EC" id="2.7.11.1"/>
    </reaction>
</comment>
<keyword evidence="9" id="KW-0808">Transferase</keyword>
<feature type="chain" id="PRO_5035783912" description="non-specific serine/threonine protein kinase" evidence="24">
    <location>
        <begin position="21"/>
        <end position="1091"/>
    </location>
</feature>
<keyword evidence="27" id="KW-1185">Reference proteome</keyword>
<evidence type="ECO:0000256" key="17">
    <source>
        <dbReference type="ARBA" id="ARBA00023136"/>
    </source>
</evidence>
<dbReference type="PROSITE" id="PS50011">
    <property type="entry name" value="PROTEIN_KINASE_DOM"/>
    <property type="match status" value="1"/>
</dbReference>
<dbReference type="PROSITE" id="PS00108">
    <property type="entry name" value="PROTEIN_KINASE_ST"/>
    <property type="match status" value="1"/>
</dbReference>
<evidence type="ECO:0000259" key="25">
    <source>
        <dbReference type="PROSITE" id="PS50011"/>
    </source>
</evidence>
<dbReference type="FunFam" id="3.30.200.20:FF:000661">
    <property type="entry name" value="Serine-threonine protein kinase plant-type"/>
    <property type="match status" value="1"/>
</dbReference>
<comment type="subcellular location">
    <subcellularLocation>
        <location evidence="1">Cell membrane</location>
        <topology evidence="1">Single-pass membrane protein</topology>
    </subcellularLocation>
    <subcellularLocation>
        <location evidence="2">Membrane</location>
        <topology evidence="2">Single-pass type I membrane protein</topology>
    </subcellularLocation>
</comment>
<accession>A0A8T1PKS8</accession>
<dbReference type="InterPro" id="IPR051809">
    <property type="entry name" value="Plant_receptor-like_S/T_kinase"/>
</dbReference>
<dbReference type="GO" id="GO:0005886">
    <property type="term" value="C:plasma membrane"/>
    <property type="evidence" value="ECO:0007669"/>
    <property type="project" value="UniProtKB-SubCell"/>
</dbReference>
<dbReference type="GO" id="GO:0005524">
    <property type="term" value="F:ATP binding"/>
    <property type="evidence" value="ECO:0007669"/>
    <property type="project" value="UniProtKB-UniRule"/>
</dbReference>
<dbReference type="EMBL" id="CM031817">
    <property type="protein sequence ID" value="KAG6642323.1"/>
    <property type="molecule type" value="Genomic_DNA"/>
</dbReference>
<dbReference type="Pfam" id="PF00069">
    <property type="entry name" value="Pkinase"/>
    <property type="match status" value="1"/>
</dbReference>
<dbReference type="InterPro" id="IPR017441">
    <property type="entry name" value="Protein_kinase_ATP_BS"/>
</dbReference>
<evidence type="ECO:0000256" key="12">
    <source>
        <dbReference type="ARBA" id="ARBA00022737"/>
    </source>
</evidence>
<evidence type="ECO:0000256" key="7">
    <source>
        <dbReference type="ARBA" id="ARBA00022553"/>
    </source>
</evidence>
<dbReference type="FunFam" id="3.80.10.10:FF:000101">
    <property type="entry name" value="LRR receptor-like serine/threonine-protein kinase ERECTA"/>
    <property type="match status" value="1"/>
</dbReference>
<proteinExistence type="inferred from homology"/>
<dbReference type="EC" id="2.7.11.1" evidence="4"/>
<evidence type="ECO:0000256" key="24">
    <source>
        <dbReference type="SAM" id="SignalP"/>
    </source>
</evidence>
<gene>
    <name evidence="26" type="ORF">CIPAW_09G134500</name>
</gene>
<feature type="transmembrane region" description="Helical" evidence="23">
    <location>
        <begin position="748"/>
        <end position="770"/>
    </location>
</feature>
<evidence type="ECO:0000256" key="10">
    <source>
        <dbReference type="ARBA" id="ARBA00022692"/>
    </source>
</evidence>
<keyword evidence="10 23" id="KW-0812">Transmembrane</keyword>
<evidence type="ECO:0000256" key="21">
    <source>
        <dbReference type="ARBA" id="ARBA00048679"/>
    </source>
</evidence>
<keyword evidence="15 22" id="KW-0067">ATP-binding</keyword>
<evidence type="ECO:0000313" key="27">
    <source>
        <dbReference type="Proteomes" id="UP000811609"/>
    </source>
</evidence>
<keyword evidence="19" id="KW-0325">Glycoprotein</keyword>
<evidence type="ECO:0000313" key="26">
    <source>
        <dbReference type="EMBL" id="KAG6642323.1"/>
    </source>
</evidence>
<evidence type="ECO:0000256" key="19">
    <source>
        <dbReference type="ARBA" id="ARBA00023180"/>
    </source>
</evidence>
<evidence type="ECO:0000256" key="6">
    <source>
        <dbReference type="ARBA" id="ARBA00022527"/>
    </source>
</evidence>
<reference evidence="26" key="1">
    <citation type="submission" date="2020-12" db="EMBL/GenBank/DDBJ databases">
        <title>WGS assembly of Carya illinoinensis cv. Pawnee.</title>
        <authorList>
            <person name="Platts A."/>
            <person name="Shu S."/>
            <person name="Wright S."/>
            <person name="Barry K."/>
            <person name="Edger P."/>
            <person name="Pires J.C."/>
            <person name="Schmutz J."/>
        </authorList>
    </citation>
    <scope>NUCLEOTIDE SEQUENCE</scope>
    <source>
        <tissue evidence="26">Leaf</tissue>
    </source>
</reference>
<keyword evidence="8" id="KW-0433">Leucine-rich repeat</keyword>
<keyword evidence="7" id="KW-0597">Phosphoprotein</keyword>
<dbReference type="InterPro" id="IPR001611">
    <property type="entry name" value="Leu-rich_rpt"/>
</dbReference>
<organism evidence="26 27">
    <name type="scientific">Carya illinoinensis</name>
    <name type="common">Pecan</name>
    <dbReference type="NCBI Taxonomy" id="32201"/>
    <lineage>
        <taxon>Eukaryota</taxon>
        <taxon>Viridiplantae</taxon>
        <taxon>Streptophyta</taxon>
        <taxon>Embryophyta</taxon>
        <taxon>Tracheophyta</taxon>
        <taxon>Spermatophyta</taxon>
        <taxon>Magnoliopsida</taxon>
        <taxon>eudicotyledons</taxon>
        <taxon>Gunneridae</taxon>
        <taxon>Pentapetalae</taxon>
        <taxon>rosids</taxon>
        <taxon>fabids</taxon>
        <taxon>Fagales</taxon>
        <taxon>Juglandaceae</taxon>
        <taxon>Carya</taxon>
    </lineage>
</organism>
<sequence>MDRVLLLCVIMLLLRCYNMAISVDATIPNIATDQSALLALKFGISHPDPDHNILASNWSTNTSVCNWIGVTCGSRHHRVIALNLSYMGFEGTIPPHIGNLSFLVSLTLRNNNFHGSVPNELFRLYRLKNLDFGFNNFSGEIPSSLGLLSKLQNLFLLGNRFTGAIPQSLSNMSSLEMIDLAFNGFSGYIPSSLFHISTLQAIDLGVNKLSGPMPSILFNMPSLQSIDFYSNELSGILPTDTFNHLPNLQRLQLAYNRFYGGLPSTLFSCKQLQYFSVWSNHLTGRVPPAIGNLTMLMTLYLAENNFTGAIPNEIDYLQNLKKLNIGDNHFSGPIPFEIFNISTLQILGMPLNNLSGPLPSNLGLFLPKLQQLLLGGNKLNGVIPSSISNASQLTHLDLSVNSFYGFIPNIIGNLGFLEYLNLEFNNLTIGSPEMNSLFSSLSNCIYLEILSFTENPLNAILPNSIGNLSTSLQKIFLGGCNIKGNIFQDIGNFSSLTTLDLGNNELVGQIPTAWGKLGMLQGLYLDSNRLQGPIPSNLCHLKRLSELYLGGNELVGQIPGCVNNLASLRKLYLGSNKLTSMIPLSLWSLTDLLEVDLSSNSLSGPLSLDLGNLKVLRQLDLSNNRLSGNIPMTIGSLKDLNILSLAGNQLEGSIPKSFGDLVSLELLDVSGNNLSGEIPKSLEALVYLKYLNVSFNRLRGEIPTRGPFINFSAASFMSNDALCGAPQLQVLPCKKDASRSRRSKIRHILTFLLPSIGLTLILVASLMLILKKHQKESTGSVDLSPLAPWRRVSHNELLRATEGFNPNKLIGEGSFGSVYKATFLDGKDFAIKVLNLQIEGAFHSFDVECEVLSNIRHRNLVKIISACSNIDFKAIVLEYMPNGNLETWLYSGDRFLSMLQRLNIMIDVATALEYLHFGYSKTIVHCDLKPNNILLDEDMVAHVADFGIAKLLRDEDLIKRTMTLASIGYMAPEYGSEGIVSIRGDVYSYGILLMETFTRKKPTDNMFVEEMNLKRWIEESLVDLSIVEIIDASLLGDERYKDAATMNIVSPIMGLALDCCVDSPEERISTRSIPIALNKIKSKFLQDFQRT</sequence>
<keyword evidence="12" id="KW-0677">Repeat</keyword>
<evidence type="ECO:0000256" key="8">
    <source>
        <dbReference type="ARBA" id="ARBA00022614"/>
    </source>
</evidence>
<keyword evidence="5" id="KW-1003">Cell membrane</keyword>
<keyword evidence="14" id="KW-0418">Kinase</keyword>
<evidence type="ECO:0000256" key="2">
    <source>
        <dbReference type="ARBA" id="ARBA00004479"/>
    </source>
</evidence>
<evidence type="ECO:0000256" key="5">
    <source>
        <dbReference type="ARBA" id="ARBA00022475"/>
    </source>
</evidence>
<dbReference type="SMART" id="SM00369">
    <property type="entry name" value="LRR_TYP"/>
    <property type="match status" value="13"/>
</dbReference>
<keyword evidence="18" id="KW-0675">Receptor</keyword>
<dbReference type="AlphaFoldDB" id="A0A8T1PKS8"/>
<keyword evidence="16 23" id="KW-1133">Transmembrane helix</keyword>
<dbReference type="Pfam" id="PF08263">
    <property type="entry name" value="LRRNT_2"/>
    <property type="match status" value="1"/>
</dbReference>
<evidence type="ECO:0000256" key="23">
    <source>
        <dbReference type="SAM" id="Phobius"/>
    </source>
</evidence>
<dbReference type="FunFam" id="1.10.510.10:FF:000358">
    <property type="entry name" value="Putative leucine-rich repeat receptor-like serine/threonine-protein kinase"/>
    <property type="match status" value="1"/>
</dbReference>
<feature type="domain" description="Protein kinase" evidence="25">
    <location>
        <begin position="804"/>
        <end position="1085"/>
    </location>
</feature>
<dbReference type="SMART" id="SM00220">
    <property type="entry name" value="S_TKc"/>
    <property type="match status" value="1"/>
</dbReference>
<dbReference type="GO" id="GO:0004674">
    <property type="term" value="F:protein serine/threonine kinase activity"/>
    <property type="evidence" value="ECO:0007669"/>
    <property type="project" value="UniProtKB-KW"/>
</dbReference>
<dbReference type="PANTHER" id="PTHR27008:SF585">
    <property type="entry name" value="PROTEIN KINASE DOMAIN-CONTAINING PROTEIN"/>
    <property type="match status" value="1"/>
</dbReference>
<keyword evidence="17 23" id="KW-0472">Membrane</keyword>
<dbReference type="SMART" id="SM00365">
    <property type="entry name" value="LRR_SD22"/>
    <property type="match status" value="5"/>
</dbReference>
<comment type="catalytic activity">
    <reaction evidence="20">
        <text>L-threonyl-[protein] + ATP = O-phospho-L-threonyl-[protein] + ADP + H(+)</text>
        <dbReference type="Rhea" id="RHEA:46608"/>
        <dbReference type="Rhea" id="RHEA-COMP:11060"/>
        <dbReference type="Rhea" id="RHEA-COMP:11605"/>
        <dbReference type="ChEBI" id="CHEBI:15378"/>
        <dbReference type="ChEBI" id="CHEBI:30013"/>
        <dbReference type="ChEBI" id="CHEBI:30616"/>
        <dbReference type="ChEBI" id="CHEBI:61977"/>
        <dbReference type="ChEBI" id="CHEBI:456216"/>
        <dbReference type="EC" id="2.7.11.1"/>
    </reaction>
</comment>
<evidence type="ECO:0000256" key="3">
    <source>
        <dbReference type="ARBA" id="ARBA00008684"/>
    </source>
</evidence>
<dbReference type="Proteomes" id="UP000811609">
    <property type="component" value="Chromosome 9"/>
</dbReference>
<dbReference type="PROSITE" id="PS51450">
    <property type="entry name" value="LRR"/>
    <property type="match status" value="1"/>
</dbReference>